<dbReference type="PANTHER" id="PTHR34220:SF7">
    <property type="entry name" value="SENSOR HISTIDINE KINASE YPDA"/>
    <property type="match status" value="1"/>
</dbReference>
<keyword evidence="1" id="KW-0812">Transmembrane</keyword>
<dbReference type="Gene3D" id="3.30.565.10">
    <property type="entry name" value="Histidine kinase-like ATPase, C-terminal domain"/>
    <property type="match status" value="1"/>
</dbReference>
<dbReference type="SUPFAM" id="SSF55874">
    <property type="entry name" value="ATPase domain of HSP90 chaperone/DNA topoisomerase II/histidine kinase"/>
    <property type="match status" value="1"/>
</dbReference>
<feature type="transmembrane region" description="Helical" evidence="1">
    <location>
        <begin position="114"/>
        <end position="135"/>
    </location>
</feature>
<feature type="domain" description="Signal transduction histidine kinase internal region" evidence="2">
    <location>
        <begin position="158"/>
        <end position="237"/>
    </location>
</feature>
<keyword evidence="3" id="KW-0418">Kinase</keyword>
<keyword evidence="1" id="KW-1133">Transmembrane helix</keyword>
<dbReference type="RefSeq" id="WP_019599835.1">
    <property type="nucleotide sequence ID" value="NZ_FNQC01000004.1"/>
</dbReference>
<organism evidence="3 4">
    <name type="scientific">Rhodonellum ikkaensis</name>
    <dbReference type="NCBI Taxonomy" id="336829"/>
    <lineage>
        <taxon>Bacteria</taxon>
        <taxon>Pseudomonadati</taxon>
        <taxon>Bacteroidota</taxon>
        <taxon>Cytophagia</taxon>
        <taxon>Cytophagales</taxon>
        <taxon>Cytophagaceae</taxon>
        <taxon>Rhodonellum</taxon>
    </lineage>
</organism>
<feature type="transmembrane region" description="Helical" evidence="1">
    <location>
        <begin position="12"/>
        <end position="33"/>
    </location>
</feature>
<keyword evidence="4" id="KW-1185">Reference proteome</keyword>
<dbReference type="InterPro" id="IPR036890">
    <property type="entry name" value="HATPase_C_sf"/>
</dbReference>
<gene>
    <name evidence="3" type="ORF">SAMN05444412_10467</name>
</gene>
<evidence type="ECO:0000256" key="1">
    <source>
        <dbReference type="SAM" id="Phobius"/>
    </source>
</evidence>
<comment type="caution">
    <text evidence="3">The sequence shown here is derived from an EMBL/GenBank/DDBJ whole genome shotgun (WGS) entry which is preliminary data.</text>
</comment>
<accession>A0A1H3P5C8</accession>
<proteinExistence type="predicted"/>
<dbReference type="Pfam" id="PF06580">
    <property type="entry name" value="His_kinase"/>
    <property type="match status" value="1"/>
</dbReference>
<dbReference type="InterPro" id="IPR010559">
    <property type="entry name" value="Sig_transdc_His_kin_internal"/>
</dbReference>
<name>A0A1H3P5C8_9BACT</name>
<dbReference type="EMBL" id="FNQC01000004">
    <property type="protein sequence ID" value="SDY96230.1"/>
    <property type="molecule type" value="Genomic_DNA"/>
</dbReference>
<dbReference type="Proteomes" id="UP000199663">
    <property type="component" value="Unassembled WGS sequence"/>
</dbReference>
<evidence type="ECO:0000259" key="2">
    <source>
        <dbReference type="Pfam" id="PF06580"/>
    </source>
</evidence>
<evidence type="ECO:0000313" key="4">
    <source>
        <dbReference type="Proteomes" id="UP000199663"/>
    </source>
</evidence>
<dbReference type="GO" id="GO:0016301">
    <property type="term" value="F:kinase activity"/>
    <property type="evidence" value="ECO:0007669"/>
    <property type="project" value="UniProtKB-KW"/>
</dbReference>
<keyword evidence="3" id="KW-0808">Transferase</keyword>
<protein>
    <submittedName>
        <fullName evidence="3">Histidine kinase</fullName>
    </submittedName>
</protein>
<dbReference type="PANTHER" id="PTHR34220">
    <property type="entry name" value="SENSOR HISTIDINE KINASE YPDA"/>
    <property type="match status" value="1"/>
</dbReference>
<sequence>MGITGLFKREGGSWLKSILVLVLWILASAKLIQSYGPNFNLALLDSAVQTTLIVGGLFLLENVFRFYLPQRSNAWLAIVLPLVMSILVLYLGHFGLKQLFSDQTEYLLFLEKSFAVRGAIVSILFSACALLLVIAGRLEDQLKTRQREEMIMKMSKEAELHQLRQQLQPHFLFNSLNSISALIASNPEKAREMIFQLSGFLRGTIRKDEKKWVTVQEEVSYLQLFLDIERVRFGHRLKADFQVEENTQSIKIPQMLLQPLMENAVKHGLYGTMGDVDIQLNIRDVGVYLEMTITNPFDPKAGVSADGLGFGLDAVKRRLYLLFGRHDLLNCVVNQSQFSVVLKIPYAHDSNPHN</sequence>
<evidence type="ECO:0000313" key="3">
    <source>
        <dbReference type="EMBL" id="SDY96230.1"/>
    </source>
</evidence>
<dbReference type="InterPro" id="IPR050640">
    <property type="entry name" value="Bact_2-comp_sensor_kinase"/>
</dbReference>
<reference evidence="3 4" key="1">
    <citation type="submission" date="2016-10" db="EMBL/GenBank/DDBJ databases">
        <authorList>
            <person name="Varghese N."/>
            <person name="Submissions S."/>
        </authorList>
    </citation>
    <scope>NUCLEOTIDE SEQUENCE [LARGE SCALE GENOMIC DNA]</scope>
    <source>
        <strain evidence="3 4">DSM 17997</strain>
    </source>
</reference>
<keyword evidence="1" id="KW-0472">Membrane</keyword>
<feature type="transmembrane region" description="Helical" evidence="1">
    <location>
        <begin position="72"/>
        <end position="94"/>
    </location>
</feature>
<feature type="transmembrane region" description="Helical" evidence="1">
    <location>
        <begin position="39"/>
        <end position="60"/>
    </location>
</feature>